<feature type="compositionally biased region" description="Polar residues" evidence="1">
    <location>
        <begin position="57"/>
        <end position="68"/>
    </location>
</feature>
<keyword evidence="3" id="KW-1185">Reference proteome</keyword>
<accession>A0ABT3P5B3</accession>
<evidence type="ECO:0000313" key="3">
    <source>
        <dbReference type="Proteomes" id="UP001142810"/>
    </source>
</evidence>
<comment type="caution">
    <text evidence="2">The sequence shown here is derived from an EMBL/GenBank/DDBJ whole genome shotgun (WGS) entry which is preliminary data.</text>
</comment>
<evidence type="ECO:0000256" key="1">
    <source>
        <dbReference type="SAM" id="MobiDB-lite"/>
    </source>
</evidence>
<dbReference type="EMBL" id="JAPFRD010000005">
    <property type="protein sequence ID" value="MCW8107700.1"/>
    <property type="molecule type" value="Genomic_DNA"/>
</dbReference>
<evidence type="ECO:0000313" key="2">
    <source>
        <dbReference type="EMBL" id="MCW8107700.1"/>
    </source>
</evidence>
<evidence type="ECO:0008006" key="4">
    <source>
        <dbReference type="Google" id="ProtNLM"/>
    </source>
</evidence>
<proteinExistence type="predicted"/>
<gene>
    <name evidence="2" type="ORF">OPS25_04180</name>
</gene>
<protein>
    <recommendedName>
        <fullName evidence="4">DNA polymerase III subunit psi</fullName>
    </recommendedName>
</protein>
<sequence>MSSSLSTLQIATLQEMGITVWLQQPSSDDNQQGFNHSVAKTSHTNADTTLTHLRSIVSSTSDAKQNEQPLPAAAAKDSSLWIHDVEQVLSELSGSTQQIKWSLGDELRVTTTSVCLPALPLTLSPKLKRQLWGHIAQLSSDR</sequence>
<reference evidence="2" key="1">
    <citation type="submission" date="2022-11" db="EMBL/GenBank/DDBJ databases">
        <title>Alteromonas sp. nov., isolated from sea water of the Qingdao.</title>
        <authorList>
            <person name="Wang Q."/>
        </authorList>
    </citation>
    <scope>NUCLEOTIDE SEQUENCE</scope>
    <source>
        <strain evidence="2">ASW11-7</strain>
    </source>
</reference>
<dbReference type="RefSeq" id="WP_265616399.1">
    <property type="nucleotide sequence ID" value="NZ_JAPFRD010000005.1"/>
</dbReference>
<name>A0ABT3P5B3_9ALTE</name>
<feature type="region of interest" description="Disordered" evidence="1">
    <location>
        <begin position="57"/>
        <end position="76"/>
    </location>
</feature>
<organism evidence="2 3">
    <name type="scientific">Alteromonas aquimaris</name>
    <dbReference type="NCBI Taxonomy" id="2998417"/>
    <lineage>
        <taxon>Bacteria</taxon>
        <taxon>Pseudomonadati</taxon>
        <taxon>Pseudomonadota</taxon>
        <taxon>Gammaproteobacteria</taxon>
        <taxon>Alteromonadales</taxon>
        <taxon>Alteromonadaceae</taxon>
        <taxon>Alteromonas/Salinimonas group</taxon>
        <taxon>Alteromonas</taxon>
    </lineage>
</organism>
<dbReference type="Proteomes" id="UP001142810">
    <property type="component" value="Unassembled WGS sequence"/>
</dbReference>